<dbReference type="EC" id="2.7.6.2" evidence="5"/>
<name>A0A9D1D372_9FIRM</name>
<evidence type="ECO:0000256" key="5">
    <source>
        <dbReference type="NCBIfam" id="TIGR01378"/>
    </source>
</evidence>
<dbReference type="GO" id="GO:0005524">
    <property type="term" value="F:ATP binding"/>
    <property type="evidence" value="ECO:0007669"/>
    <property type="project" value="UniProtKB-KW"/>
</dbReference>
<dbReference type="PANTHER" id="PTHR41299">
    <property type="entry name" value="THIAMINE PYROPHOSPHOKINASE"/>
    <property type="match status" value="1"/>
</dbReference>
<dbReference type="InterPro" id="IPR036371">
    <property type="entry name" value="TPK_B1-bd_sf"/>
</dbReference>
<dbReference type="GO" id="GO:0030975">
    <property type="term" value="F:thiamine binding"/>
    <property type="evidence" value="ECO:0007669"/>
    <property type="project" value="InterPro"/>
</dbReference>
<dbReference type="GO" id="GO:0016301">
    <property type="term" value="F:kinase activity"/>
    <property type="evidence" value="ECO:0007669"/>
    <property type="project" value="UniProtKB-KW"/>
</dbReference>
<sequence length="217" mass="24031">MKHTVIISGGSLNEEFALDFLEKNGWDYLIGADKGIRFLKHKGIVPTHIVGDFDSSTKADLAYFEKVPGIEIRTFNPVKDFTDTEIALRLALELDGDSITILGGCGGSRIDHLIANVRILDIAGRAGRTCAILDEKNRIRLMDKPFVIQKSEQYGKYVSLFAYGAKVEGITLRGFYYLLTNYDMEYSDAVGVSNEITSEMASVSFKSGKLLVVESKD</sequence>
<dbReference type="PANTHER" id="PTHR41299:SF1">
    <property type="entry name" value="THIAMINE PYROPHOSPHOKINASE"/>
    <property type="match status" value="1"/>
</dbReference>
<dbReference type="Gene3D" id="3.40.50.10240">
    <property type="entry name" value="Thiamin pyrophosphokinase, catalytic domain"/>
    <property type="match status" value="1"/>
</dbReference>
<proteinExistence type="predicted"/>
<dbReference type="SUPFAM" id="SSF63999">
    <property type="entry name" value="Thiamin pyrophosphokinase, catalytic domain"/>
    <property type="match status" value="1"/>
</dbReference>
<dbReference type="GO" id="GO:0004788">
    <property type="term" value="F:thiamine diphosphokinase activity"/>
    <property type="evidence" value="ECO:0007669"/>
    <property type="project" value="UniProtKB-UniRule"/>
</dbReference>
<comment type="caution">
    <text evidence="7">The sequence shown here is derived from an EMBL/GenBank/DDBJ whole genome shotgun (WGS) entry which is preliminary data.</text>
</comment>
<dbReference type="InterPro" id="IPR006282">
    <property type="entry name" value="Thi_PPkinase"/>
</dbReference>
<dbReference type="SUPFAM" id="SSF63862">
    <property type="entry name" value="Thiamin pyrophosphokinase, substrate-binding domain"/>
    <property type="match status" value="1"/>
</dbReference>
<keyword evidence="3" id="KW-0418">Kinase</keyword>
<dbReference type="CDD" id="cd07995">
    <property type="entry name" value="TPK"/>
    <property type="match status" value="1"/>
</dbReference>
<dbReference type="InterPro" id="IPR007371">
    <property type="entry name" value="TPK_catalytic"/>
</dbReference>
<evidence type="ECO:0000256" key="4">
    <source>
        <dbReference type="ARBA" id="ARBA00022840"/>
    </source>
</evidence>
<evidence type="ECO:0000256" key="3">
    <source>
        <dbReference type="ARBA" id="ARBA00022777"/>
    </source>
</evidence>
<dbReference type="GO" id="GO:0006772">
    <property type="term" value="P:thiamine metabolic process"/>
    <property type="evidence" value="ECO:0007669"/>
    <property type="project" value="UniProtKB-UniRule"/>
</dbReference>
<gene>
    <name evidence="7" type="ORF">IAB26_13455</name>
</gene>
<dbReference type="NCBIfam" id="TIGR01378">
    <property type="entry name" value="thi_PPkinase"/>
    <property type="match status" value="1"/>
</dbReference>
<dbReference type="InterPro" id="IPR036759">
    <property type="entry name" value="TPK_catalytic_sf"/>
</dbReference>
<dbReference type="InterPro" id="IPR053149">
    <property type="entry name" value="TPK"/>
</dbReference>
<reference evidence="7" key="1">
    <citation type="submission" date="2020-10" db="EMBL/GenBank/DDBJ databases">
        <authorList>
            <person name="Gilroy R."/>
        </authorList>
    </citation>
    <scope>NUCLEOTIDE SEQUENCE</scope>
    <source>
        <strain evidence="7">ChiSjej3B21-11622</strain>
    </source>
</reference>
<feature type="domain" description="Thiamin pyrophosphokinase thiamin-binding" evidence="6">
    <location>
        <begin position="135"/>
        <end position="211"/>
    </location>
</feature>
<keyword evidence="4" id="KW-0067">ATP-binding</keyword>
<keyword evidence="2" id="KW-0547">Nucleotide-binding</keyword>
<evidence type="ECO:0000256" key="1">
    <source>
        <dbReference type="ARBA" id="ARBA00022679"/>
    </source>
</evidence>
<reference evidence="7" key="2">
    <citation type="journal article" date="2021" name="PeerJ">
        <title>Extensive microbial diversity within the chicken gut microbiome revealed by metagenomics and culture.</title>
        <authorList>
            <person name="Gilroy R."/>
            <person name="Ravi A."/>
            <person name="Getino M."/>
            <person name="Pursley I."/>
            <person name="Horton D.L."/>
            <person name="Alikhan N.F."/>
            <person name="Baker D."/>
            <person name="Gharbi K."/>
            <person name="Hall N."/>
            <person name="Watson M."/>
            <person name="Adriaenssens E.M."/>
            <person name="Foster-Nyarko E."/>
            <person name="Jarju S."/>
            <person name="Secka A."/>
            <person name="Antonio M."/>
            <person name="Oren A."/>
            <person name="Chaudhuri R.R."/>
            <person name="La Ragione R."/>
            <person name="Hildebrand F."/>
            <person name="Pallen M.J."/>
        </authorList>
    </citation>
    <scope>NUCLEOTIDE SEQUENCE</scope>
    <source>
        <strain evidence="7">ChiSjej3B21-11622</strain>
    </source>
</reference>
<evidence type="ECO:0000313" key="8">
    <source>
        <dbReference type="Proteomes" id="UP000886886"/>
    </source>
</evidence>
<protein>
    <recommendedName>
        <fullName evidence="5">Thiamine diphosphokinase</fullName>
        <ecNumber evidence="5">2.7.6.2</ecNumber>
    </recommendedName>
</protein>
<dbReference type="InterPro" id="IPR007373">
    <property type="entry name" value="Thiamin_PyroPKinase_B1-bd"/>
</dbReference>
<evidence type="ECO:0000313" key="7">
    <source>
        <dbReference type="EMBL" id="HIQ97549.1"/>
    </source>
</evidence>
<accession>A0A9D1D372</accession>
<dbReference type="Proteomes" id="UP000886886">
    <property type="component" value="Unassembled WGS sequence"/>
</dbReference>
<dbReference type="Pfam" id="PF04265">
    <property type="entry name" value="TPK_B1_binding"/>
    <property type="match status" value="1"/>
</dbReference>
<dbReference type="SMART" id="SM00983">
    <property type="entry name" value="TPK_B1_binding"/>
    <property type="match status" value="1"/>
</dbReference>
<dbReference type="GO" id="GO:0009229">
    <property type="term" value="P:thiamine diphosphate biosynthetic process"/>
    <property type="evidence" value="ECO:0007669"/>
    <property type="project" value="InterPro"/>
</dbReference>
<evidence type="ECO:0000256" key="2">
    <source>
        <dbReference type="ARBA" id="ARBA00022741"/>
    </source>
</evidence>
<organism evidence="7 8">
    <name type="scientific">Candidatus Limivivens merdigallinarum</name>
    <dbReference type="NCBI Taxonomy" id="2840859"/>
    <lineage>
        <taxon>Bacteria</taxon>
        <taxon>Bacillati</taxon>
        <taxon>Bacillota</taxon>
        <taxon>Clostridia</taxon>
        <taxon>Lachnospirales</taxon>
        <taxon>Lachnospiraceae</taxon>
        <taxon>Lachnospiraceae incertae sedis</taxon>
        <taxon>Candidatus Limivivens</taxon>
    </lineage>
</organism>
<dbReference type="AlphaFoldDB" id="A0A9D1D372"/>
<dbReference type="EMBL" id="DVFT01000197">
    <property type="protein sequence ID" value="HIQ97549.1"/>
    <property type="molecule type" value="Genomic_DNA"/>
</dbReference>
<evidence type="ECO:0000259" key="6">
    <source>
        <dbReference type="SMART" id="SM00983"/>
    </source>
</evidence>
<dbReference type="Pfam" id="PF04263">
    <property type="entry name" value="TPK_catalytic"/>
    <property type="match status" value="1"/>
</dbReference>
<keyword evidence="1 7" id="KW-0808">Transferase</keyword>